<dbReference type="PANTHER" id="PTHR45138:SF9">
    <property type="entry name" value="DIGUANYLATE CYCLASE DGCM-RELATED"/>
    <property type="match status" value="1"/>
</dbReference>
<dbReference type="SUPFAM" id="SSF55073">
    <property type="entry name" value="Nucleotide cyclase"/>
    <property type="match status" value="1"/>
</dbReference>
<dbReference type="InterPro" id="IPR011620">
    <property type="entry name" value="Sig_transdc_His_kinase_LytS_TM"/>
</dbReference>
<proteinExistence type="predicted"/>
<dbReference type="GO" id="GO:0043709">
    <property type="term" value="P:cell adhesion involved in single-species biofilm formation"/>
    <property type="evidence" value="ECO:0007669"/>
    <property type="project" value="TreeGrafter"/>
</dbReference>
<dbReference type="CDD" id="cd01949">
    <property type="entry name" value="GGDEF"/>
    <property type="match status" value="1"/>
</dbReference>
<gene>
    <name evidence="8" type="ORF">DCC39_18640</name>
</gene>
<evidence type="ECO:0000259" key="7">
    <source>
        <dbReference type="PROSITE" id="PS50887"/>
    </source>
</evidence>
<dbReference type="InterPro" id="IPR043128">
    <property type="entry name" value="Rev_trsase/Diguanyl_cyclase"/>
</dbReference>
<dbReference type="SMART" id="SM00267">
    <property type="entry name" value="GGDEF"/>
    <property type="match status" value="1"/>
</dbReference>
<feature type="transmembrane region" description="Helical" evidence="6">
    <location>
        <begin position="65"/>
        <end position="93"/>
    </location>
</feature>
<dbReference type="GO" id="GO:0005886">
    <property type="term" value="C:plasma membrane"/>
    <property type="evidence" value="ECO:0007669"/>
    <property type="project" value="UniProtKB-SubCell"/>
</dbReference>
<accession>A0A2U1JI47</accession>
<organism evidence="8 9">
    <name type="scientific">Pueribacillus theae</name>
    <dbReference type="NCBI Taxonomy" id="2171751"/>
    <lineage>
        <taxon>Bacteria</taxon>
        <taxon>Bacillati</taxon>
        <taxon>Bacillota</taxon>
        <taxon>Bacilli</taxon>
        <taxon>Bacillales</taxon>
        <taxon>Bacillaceae</taxon>
        <taxon>Pueribacillus</taxon>
    </lineage>
</organism>
<keyword evidence="4 6" id="KW-1133">Transmembrane helix</keyword>
<feature type="transmembrane region" description="Helical" evidence="6">
    <location>
        <begin position="131"/>
        <end position="149"/>
    </location>
</feature>
<feature type="domain" description="GGDEF" evidence="7">
    <location>
        <begin position="222"/>
        <end position="355"/>
    </location>
</feature>
<dbReference type="NCBIfam" id="TIGR00254">
    <property type="entry name" value="GGDEF"/>
    <property type="match status" value="1"/>
</dbReference>
<dbReference type="Gene3D" id="3.30.70.270">
    <property type="match status" value="1"/>
</dbReference>
<dbReference type="Pfam" id="PF00990">
    <property type="entry name" value="GGDEF"/>
    <property type="match status" value="1"/>
</dbReference>
<keyword evidence="2" id="KW-1003">Cell membrane</keyword>
<evidence type="ECO:0000256" key="4">
    <source>
        <dbReference type="ARBA" id="ARBA00022989"/>
    </source>
</evidence>
<dbReference type="EMBL" id="QCZG01000088">
    <property type="protein sequence ID" value="PWA04811.1"/>
    <property type="molecule type" value="Genomic_DNA"/>
</dbReference>
<dbReference type="PANTHER" id="PTHR45138">
    <property type="entry name" value="REGULATORY COMPONENTS OF SENSORY TRANSDUCTION SYSTEM"/>
    <property type="match status" value="1"/>
</dbReference>
<dbReference type="InterPro" id="IPR029787">
    <property type="entry name" value="Nucleotide_cyclase"/>
</dbReference>
<dbReference type="Proteomes" id="UP000245998">
    <property type="component" value="Unassembled WGS sequence"/>
</dbReference>
<dbReference type="PROSITE" id="PS50887">
    <property type="entry name" value="GGDEF"/>
    <property type="match status" value="1"/>
</dbReference>
<comment type="caution">
    <text evidence="8">The sequence shown here is derived from an EMBL/GenBank/DDBJ whole genome shotgun (WGS) entry which is preliminary data.</text>
</comment>
<dbReference type="InterPro" id="IPR000160">
    <property type="entry name" value="GGDEF_dom"/>
</dbReference>
<evidence type="ECO:0000256" key="3">
    <source>
        <dbReference type="ARBA" id="ARBA00022692"/>
    </source>
</evidence>
<dbReference type="InterPro" id="IPR050469">
    <property type="entry name" value="Diguanylate_Cyclase"/>
</dbReference>
<dbReference type="RefSeq" id="WP_116556383.1">
    <property type="nucleotide sequence ID" value="NZ_QCZG01000088.1"/>
</dbReference>
<dbReference type="FunFam" id="3.30.70.270:FF:000001">
    <property type="entry name" value="Diguanylate cyclase domain protein"/>
    <property type="match status" value="1"/>
</dbReference>
<keyword evidence="9" id="KW-1185">Reference proteome</keyword>
<keyword evidence="3 6" id="KW-0812">Transmembrane</keyword>
<comment type="subcellular location">
    <subcellularLocation>
        <location evidence="1">Cell membrane</location>
        <topology evidence="1">Multi-pass membrane protein</topology>
    </subcellularLocation>
</comment>
<keyword evidence="5 6" id="KW-0472">Membrane</keyword>
<dbReference type="OrthoDB" id="9759607at2"/>
<feature type="transmembrane region" description="Helical" evidence="6">
    <location>
        <begin position="161"/>
        <end position="182"/>
    </location>
</feature>
<dbReference type="AlphaFoldDB" id="A0A2U1JI47"/>
<protein>
    <recommendedName>
        <fullName evidence="7">GGDEF domain-containing protein</fullName>
    </recommendedName>
</protein>
<evidence type="ECO:0000256" key="5">
    <source>
        <dbReference type="ARBA" id="ARBA00023136"/>
    </source>
</evidence>
<dbReference type="GO" id="GO:0052621">
    <property type="term" value="F:diguanylate cyclase activity"/>
    <property type="evidence" value="ECO:0007669"/>
    <property type="project" value="TreeGrafter"/>
</dbReference>
<evidence type="ECO:0000313" key="9">
    <source>
        <dbReference type="Proteomes" id="UP000245998"/>
    </source>
</evidence>
<dbReference type="GO" id="GO:0071555">
    <property type="term" value="P:cell wall organization"/>
    <property type="evidence" value="ECO:0007669"/>
    <property type="project" value="InterPro"/>
</dbReference>
<dbReference type="Pfam" id="PF07694">
    <property type="entry name" value="5TM-5TMR_LYT"/>
    <property type="match status" value="1"/>
</dbReference>
<evidence type="ECO:0000256" key="1">
    <source>
        <dbReference type="ARBA" id="ARBA00004651"/>
    </source>
</evidence>
<feature type="transmembrane region" description="Helical" evidence="6">
    <location>
        <begin position="99"/>
        <end position="119"/>
    </location>
</feature>
<reference evidence="8 9" key="1">
    <citation type="submission" date="2018-04" db="EMBL/GenBank/DDBJ databases">
        <title>Camelliibacillus theae gen. nov., sp. nov., isolated from Pu'er tea.</title>
        <authorList>
            <person name="Niu L."/>
        </authorList>
    </citation>
    <scope>NUCLEOTIDE SEQUENCE [LARGE SCALE GENOMIC DNA]</scope>
    <source>
        <strain evidence="8 9">T8</strain>
    </source>
</reference>
<evidence type="ECO:0000256" key="2">
    <source>
        <dbReference type="ARBA" id="ARBA00022475"/>
    </source>
</evidence>
<dbReference type="GO" id="GO:0000155">
    <property type="term" value="F:phosphorelay sensor kinase activity"/>
    <property type="evidence" value="ECO:0007669"/>
    <property type="project" value="InterPro"/>
</dbReference>
<sequence length="363" mass="41589">MFQSILSNLAILLLGHLLMSTLMQYRERLSKSLVFICIVLLFSGVIITMFYLPIQFGEYRLDLRLIPLIFLSLLRGWKITLPILVIASIWRLFMGGDGAIPGIIFGMIMPTLFALAFYNPNKNQSVNLKRVLIITGCWFISDFPIIFIFPNGMEVFKNIFLIRYISFLGVAFIYYTFVLLAYKNEALKNQLKFLASHDPLTKLLNRSTFVEIVEEKINDTHMNHYIAIVDIDYFKQLNDTYGHLVGDNILIEISSIFKKYECENVKVARYGGEEFIIYLKAISTKQAIKTIEGIQDEIRTTLFQVDDDLSLTVTVSIGLAMLEGESPLQDAIKQADTNLYLAKERGRDQLVVPSDLYITLNRL</sequence>
<feature type="transmembrane region" description="Helical" evidence="6">
    <location>
        <begin position="33"/>
        <end position="53"/>
    </location>
</feature>
<evidence type="ECO:0000313" key="8">
    <source>
        <dbReference type="EMBL" id="PWA04811.1"/>
    </source>
</evidence>
<name>A0A2U1JI47_9BACI</name>
<evidence type="ECO:0000256" key="6">
    <source>
        <dbReference type="SAM" id="Phobius"/>
    </source>
</evidence>
<dbReference type="GO" id="GO:1902201">
    <property type="term" value="P:negative regulation of bacterial-type flagellum-dependent cell motility"/>
    <property type="evidence" value="ECO:0007669"/>
    <property type="project" value="TreeGrafter"/>
</dbReference>